<keyword evidence="1" id="KW-0812">Transmembrane</keyword>
<feature type="transmembrane region" description="Helical" evidence="1">
    <location>
        <begin position="100"/>
        <end position="119"/>
    </location>
</feature>
<evidence type="ECO:0000313" key="3">
    <source>
        <dbReference type="Proteomes" id="UP000247696"/>
    </source>
</evidence>
<dbReference type="RefSeq" id="WP_078057063.1">
    <property type="nucleotide sequence ID" value="NZ_CABKVS010000001.1"/>
</dbReference>
<reference evidence="3" key="1">
    <citation type="submission" date="2017-11" db="EMBL/GenBank/DDBJ databases">
        <title>Otitis media/interna in a cat caused by the recently described species Corynebacterium provencense.</title>
        <authorList>
            <person name="Kittl S."/>
            <person name="Brodard I."/>
            <person name="Rychener L."/>
            <person name="Jores J."/>
            <person name="Roosje P."/>
            <person name="Gobeli Brawand S."/>
        </authorList>
    </citation>
    <scope>NUCLEOTIDE SEQUENCE [LARGE SCALE GENOMIC DNA]</scope>
    <source>
        <strain evidence="3">17KM38</strain>
    </source>
</reference>
<keyword evidence="1" id="KW-0472">Membrane</keyword>
<evidence type="ECO:0000313" key="2">
    <source>
        <dbReference type="EMBL" id="AWT25517.1"/>
    </source>
</evidence>
<accession>A0A2Z3YTZ4</accession>
<dbReference type="STRING" id="1737425.GCA_900049755_00587"/>
<dbReference type="InterPro" id="IPR021385">
    <property type="entry name" value="DUF3017"/>
</dbReference>
<gene>
    <name evidence="2" type="ORF">Csp1_07070</name>
</gene>
<protein>
    <recommendedName>
        <fullName evidence="4">DUF3017 domain-containing protein</fullName>
    </recommendedName>
</protein>
<dbReference type="KEGG" id="cpre:Csp1_07070"/>
<dbReference type="Proteomes" id="UP000247696">
    <property type="component" value="Chromosome"/>
</dbReference>
<dbReference type="EMBL" id="CP024988">
    <property type="protein sequence ID" value="AWT25517.1"/>
    <property type="molecule type" value="Genomic_DNA"/>
</dbReference>
<proteinExistence type="predicted"/>
<evidence type="ECO:0008006" key="4">
    <source>
        <dbReference type="Google" id="ProtNLM"/>
    </source>
</evidence>
<dbReference type="OrthoDB" id="4411540at2"/>
<keyword evidence="3" id="KW-1185">Reference proteome</keyword>
<organism evidence="2 3">
    <name type="scientific">Corynebacterium provencense</name>
    <dbReference type="NCBI Taxonomy" id="1737425"/>
    <lineage>
        <taxon>Bacteria</taxon>
        <taxon>Bacillati</taxon>
        <taxon>Actinomycetota</taxon>
        <taxon>Actinomycetes</taxon>
        <taxon>Mycobacteriales</taxon>
        <taxon>Corynebacteriaceae</taxon>
        <taxon>Corynebacterium</taxon>
    </lineage>
</organism>
<keyword evidence="1" id="KW-1133">Transmembrane helix</keyword>
<dbReference type="Pfam" id="PF11222">
    <property type="entry name" value="DUF3017"/>
    <property type="match status" value="1"/>
</dbReference>
<feature type="transmembrane region" description="Helical" evidence="1">
    <location>
        <begin position="67"/>
        <end position="85"/>
    </location>
</feature>
<evidence type="ECO:0000256" key="1">
    <source>
        <dbReference type="SAM" id="Phobius"/>
    </source>
</evidence>
<dbReference type="AlphaFoldDB" id="A0A2Z3YTZ4"/>
<feature type="transmembrane region" description="Helical" evidence="1">
    <location>
        <begin position="40"/>
        <end position="60"/>
    </location>
</feature>
<name>A0A2Z3YTZ4_9CORY</name>
<sequence length="124" mass="13496">MASGTDDQADVVPLSDAERRELLANPHDAATPPSRVTRNLQMLSVVLFLVVVTAGAVLIFTDHWRKGTVAVGAGMVWLGLIRWWVDSRILGVFAVRSRKFDSWFCVIVGVLLAFTALSIDSLGS</sequence>